<dbReference type="EMBL" id="BAAAXF010000057">
    <property type="protein sequence ID" value="GAA3500992.1"/>
    <property type="molecule type" value="Genomic_DNA"/>
</dbReference>
<dbReference type="SUPFAM" id="SSF56112">
    <property type="entry name" value="Protein kinase-like (PK-like)"/>
    <property type="match status" value="1"/>
</dbReference>
<sequence length="102" mass="11540">MLDFERAPVGPPEWDLVSTAIAMTTTGAVTPAEYAEFCGADGTDVTEWEGYELLAGAHELRMTTYAAQHAATRPEWRAEAQYRVDCLRGRAEPRPWHWKRIM</sequence>
<accession>A0ABP6U002</accession>
<comment type="caution">
    <text evidence="1">The sequence shown here is derived from an EMBL/GenBank/DDBJ whole genome shotgun (WGS) entry which is preliminary data.</text>
</comment>
<name>A0ABP6U002_9ACTN</name>
<organism evidence="1 2">
    <name type="scientific">Streptomyces prasinosporus</name>
    <dbReference type="NCBI Taxonomy" id="68256"/>
    <lineage>
        <taxon>Bacteria</taxon>
        <taxon>Bacillati</taxon>
        <taxon>Actinomycetota</taxon>
        <taxon>Actinomycetes</taxon>
        <taxon>Kitasatosporales</taxon>
        <taxon>Streptomycetaceae</taxon>
        <taxon>Streptomyces</taxon>
        <taxon>Streptomyces albogriseolus group</taxon>
    </lineage>
</organism>
<gene>
    <name evidence="1" type="ORF">GCM10019016_080990</name>
</gene>
<proteinExistence type="predicted"/>
<protein>
    <submittedName>
        <fullName evidence="1">Uncharacterized protein</fullName>
    </submittedName>
</protein>
<dbReference type="Proteomes" id="UP001501455">
    <property type="component" value="Unassembled WGS sequence"/>
</dbReference>
<evidence type="ECO:0000313" key="2">
    <source>
        <dbReference type="Proteomes" id="UP001501455"/>
    </source>
</evidence>
<evidence type="ECO:0000313" key="1">
    <source>
        <dbReference type="EMBL" id="GAA3500992.1"/>
    </source>
</evidence>
<dbReference type="InterPro" id="IPR011009">
    <property type="entry name" value="Kinase-like_dom_sf"/>
</dbReference>
<keyword evidence="2" id="KW-1185">Reference proteome</keyword>
<reference evidence="2" key="1">
    <citation type="journal article" date="2019" name="Int. J. Syst. Evol. Microbiol.">
        <title>The Global Catalogue of Microorganisms (GCM) 10K type strain sequencing project: providing services to taxonomists for standard genome sequencing and annotation.</title>
        <authorList>
            <consortium name="The Broad Institute Genomics Platform"/>
            <consortium name="The Broad Institute Genome Sequencing Center for Infectious Disease"/>
            <person name="Wu L."/>
            <person name="Ma J."/>
        </authorList>
    </citation>
    <scope>NUCLEOTIDE SEQUENCE [LARGE SCALE GENOMIC DNA]</scope>
    <source>
        <strain evidence="2">JCM 4816</strain>
    </source>
</reference>